<dbReference type="EMBL" id="FSQW01000001">
    <property type="protein sequence ID" value="SIN59826.1"/>
    <property type="molecule type" value="Genomic_DNA"/>
</dbReference>
<sequence length="138" mass="14235">MTVPIISAYAAAILIMMQGLLMVLVGLHRAKSGVNLGVGGDLALERKIRRHGNLAENAALFIVVLALAEMTVVPASVISVIAIIFVIARALHAIAMSTEVGSHGGEGSKFFVAARVLGAFGTLGSFLALGGFLLVNLL</sequence>
<keyword evidence="7" id="KW-1185">Reference proteome</keyword>
<evidence type="ECO:0000256" key="3">
    <source>
        <dbReference type="ARBA" id="ARBA00022989"/>
    </source>
</evidence>
<reference evidence="7" key="1">
    <citation type="submission" date="2016-11" db="EMBL/GenBank/DDBJ databases">
        <authorList>
            <person name="Varghese N."/>
            <person name="Submissions S."/>
        </authorList>
    </citation>
    <scope>NUCLEOTIDE SEQUENCE [LARGE SCALE GENOMIC DNA]</scope>
    <source>
        <strain evidence="7">DSM 22363</strain>
    </source>
</reference>
<dbReference type="SUPFAM" id="SSF161084">
    <property type="entry name" value="MAPEG domain-like"/>
    <property type="match status" value="1"/>
</dbReference>
<keyword evidence="3 5" id="KW-1133">Transmembrane helix</keyword>
<proteinExistence type="predicted"/>
<feature type="transmembrane region" description="Helical" evidence="5">
    <location>
        <begin position="6"/>
        <end position="27"/>
    </location>
</feature>
<evidence type="ECO:0000256" key="1">
    <source>
        <dbReference type="ARBA" id="ARBA00004370"/>
    </source>
</evidence>
<comment type="subcellular location">
    <subcellularLocation>
        <location evidence="1">Membrane</location>
    </subcellularLocation>
</comment>
<dbReference type="Pfam" id="PF01124">
    <property type="entry name" value="MAPEG"/>
    <property type="match status" value="1"/>
</dbReference>
<evidence type="ECO:0000313" key="6">
    <source>
        <dbReference type="EMBL" id="SIN59826.1"/>
    </source>
</evidence>
<name>A0A1N6CMV7_9SPHN</name>
<feature type="transmembrane region" description="Helical" evidence="5">
    <location>
        <begin position="111"/>
        <end position="135"/>
    </location>
</feature>
<dbReference type="AlphaFoldDB" id="A0A1N6CMV7"/>
<protein>
    <recommendedName>
        <fullName evidence="8">MAPEG family protein</fullName>
    </recommendedName>
</protein>
<evidence type="ECO:0000256" key="4">
    <source>
        <dbReference type="ARBA" id="ARBA00023136"/>
    </source>
</evidence>
<dbReference type="InterPro" id="IPR001129">
    <property type="entry name" value="Membr-assoc_MAPEG"/>
</dbReference>
<keyword evidence="4 5" id="KW-0472">Membrane</keyword>
<evidence type="ECO:0000313" key="7">
    <source>
        <dbReference type="Proteomes" id="UP000185192"/>
    </source>
</evidence>
<dbReference type="STRING" id="1123272.SAMN02745824_0363"/>
<evidence type="ECO:0000256" key="5">
    <source>
        <dbReference type="SAM" id="Phobius"/>
    </source>
</evidence>
<dbReference type="Proteomes" id="UP000185192">
    <property type="component" value="Unassembled WGS sequence"/>
</dbReference>
<organism evidence="6 7">
    <name type="scientific">Parasphingorhabdus marina DSM 22363</name>
    <dbReference type="NCBI Taxonomy" id="1123272"/>
    <lineage>
        <taxon>Bacteria</taxon>
        <taxon>Pseudomonadati</taxon>
        <taxon>Pseudomonadota</taxon>
        <taxon>Alphaproteobacteria</taxon>
        <taxon>Sphingomonadales</taxon>
        <taxon>Sphingomonadaceae</taxon>
        <taxon>Parasphingorhabdus</taxon>
    </lineage>
</organism>
<dbReference type="GO" id="GO:0016020">
    <property type="term" value="C:membrane"/>
    <property type="evidence" value="ECO:0007669"/>
    <property type="project" value="UniProtKB-SubCell"/>
</dbReference>
<evidence type="ECO:0000256" key="2">
    <source>
        <dbReference type="ARBA" id="ARBA00022692"/>
    </source>
</evidence>
<dbReference type="RefSeq" id="WP_074203448.1">
    <property type="nucleotide sequence ID" value="NZ_FSQW01000001.1"/>
</dbReference>
<dbReference type="InterPro" id="IPR023352">
    <property type="entry name" value="MAPEG-like_dom_sf"/>
</dbReference>
<dbReference type="Gene3D" id="1.20.120.550">
    <property type="entry name" value="Membrane associated eicosanoid/glutathione metabolism-like domain"/>
    <property type="match status" value="1"/>
</dbReference>
<feature type="transmembrane region" description="Helical" evidence="5">
    <location>
        <begin position="58"/>
        <end position="91"/>
    </location>
</feature>
<dbReference type="OrthoDB" id="7619858at2"/>
<evidence type="ECO:0008006" key="8">
    <source>
        <dbReference type="Google" id="ProtNLM"/>
    </source>
</evidence>
<accession>A0A1N6CMV7</accession>
<gene>
    <name evidence="6" type="ORF">SAMN02745824_0363</name>
</gene>
<keyword evidence="2 5" id="KW-0812">Transmembrane</keyword>